<gene>
    <name evidence="1" type="ORF">TTHERM_00149090</name>
</gene>
<dbReference type="EMBL" id="GG662603">
    <property type="protein sequence ID" value="EAS01299.1"/>
    <property type="molecule type" value="Genomic_DNA"/>
</dbReference>
<accession>I7M2U1</accession>
<evidence type="ECO:0000313" key="1">
    <source>
        <dbReference type="EMBL" id="EAS01299.1"/>
    </source>
</evidence>
<organism evidence="1 2">
    <name type="scientific">Tetrahymena thermophila (strain SB210)</name>
    <dbReference type="NCBI Taxonomy" id="312017"/>
    <lineage>
        <taxon>Eukaryota</taxon>
        <taxon>Sar</taxon>
        <taxon>Alveolata</taxon>
        <taxon>Ciliophora</taxon>
        <taxon>Intramacronucleata</taxon>
        <taxon>Oligohymenophorea</taxon>
        <taxon>Hymenostomatida</taxon>
        <taxon>Tetrahymenina</taxon>
        <taxon>Tetrahymenidae</taxon>
        <taxon>Tetrahymena</taxon>
    </lineage>
</organism>
<evidence type="ECO:0000313" key="2">
    <source>
        <dbReference type="Proteomes" id="UP000009168"/>
    </source>
</evidence>
<dbReference type="GeneID" id="7825240"/>
<dbReference type="KEGG" id="tet:TTHERM_00149090"/>
<sequence>MGTCFGINTNEENHLNLKPISRTASQSTNATCVSQVSLNSNNLSQQAVKRYIHKNKRSQVAYFHENPILKPLICNKLYKQRKPNALEKMLNAQQIDCADSQEAQHLIKSQTQLRVNPEKIVINNIEYPIKKTNRVGFRKRSSSLIVKPVF</sequence>
<name>I7M2U1_TETTS</name>
<dbReference type="HOGENOM" id="CLU_1744186_0_0_1"/>
<dbReference type="AlphaFoldDB" id="I7M2U1"/>
<keyword evidence="2" id="KW-1185">Reference proteome</keyword>
<protein>
    <submittedName>
        <fullName evidence="1">Uncharacterized protein</fullName>
    </submittedName>
</protein>
<proteinExistence type="predicted"/>
<dbReference type="RefSeq" id="XP_001021544.1">
    <property type="nucleotide sequence ID" value="XM_001021544.3"/>
</dbReference>
<dbReference type="Proteomes" id="UP000009168">
    <property type="component" value="Unassembled WGS sequence"/>
</dbReference>
<reference evidence="2" key="1">
    <citation type="journal article" date="2006" name="PLoS Biol.">
        <title>Macronuclear genome sequence of the ciliate Tetrahymena thermophila, a model eukaryote.</title>
        <authorList>
            <person name="Eisen J.A."/>
            <person name="Coyne R.S."/>
            <person name="Wu M."/>
            <person name="Wu D."/>
            <person name="Thiagarajan M."/>
            <person name="Wortman J.R."/>
            <person name="Badger J.H."/>
            <person name="Ren Q."/>
            <person name="Amedeo P."/>
            <person name="Jones K.M."/>
            <person name="Tallon L.J."/>
            <person name="Delcher A.L."/>
            <person name="Salzberg S.L."/>
            <person name="Silva J.C."/>
            <person name="Haas B.J."/>
            <person name="Majoros W.H."/>
            <person name="Farzad M."/>
            <person name="Carlton J.M."/>
            <person name="Smith R.K. Jr."/>
            <person name="Garg J."/>
            <person name="Pearlman R.E."/>
            <person name="Karrer K.M."/>
            <person name="Sun L."/>
            <person name="Manning G."/>
            <person name="Elde N.C."/>
            <person name="Turkewitz A.P."/>
            <person name="Asai D.J."/>
            <person name="Wilkes D.E."/>
            <person name="Wang Y."/>
            <person name="Cai H."/>
            <person name="Collins K."/>
            <person name="Stewart B.A."/>
            <person name="Lee S.R."/>
            <person name="Wilamowska K."/>
            <person name="Weinberg Z."/>
            <person name="Ruzzo W.L."/>
            <person name="Wloga D."/>
            <person name="Gaertig J."/>
            <person name="Frankel J."/>
            <person name="Tsao C.-C."/>
            <person name="Gorovsky M.A."/>
            <person name="Keeling P.J."/>
            <person name="Waller R.F."/>
            <person name="Patron N.J."/>
            <person name="Cherry J.M."/>
            <person name="Stover N.A."/>
            <person name="Krieger C.J."/>
            <person name="del Toro C."/>
            <person name="Ryder H.F."/>
            <person name="Williamson S.C."/>
            <person name="Barbeau R.A."/>
            <person name="Hamilton E.P."/>
            <person name="Orias E."/>
        </authorList>
    </citation>
    <scope>NUCLEOTIDE SEQUENCE [LARGE SCALE GENOMIC DNA]</scope>
    <source>
        <strain evidence="2">SB210</strain>
    </source>
</reference>
<dbReference type="InParanoid" id="I7M2U1"/>